<dbReference type="Pfam" id="PF00775">
    <property type="entry name" value="Dioxygenase_C"/>
    <property type="match status" value="1"/>
</dbReference>
<dbReference type="PATRIC" id="fig|749414.3.peg.7632"/>
<dbReference type="GO" id="GO:0008199">
    <property type="term" value="F:ferric iron binding"/>
    <property type="evidence" value="ECO:0007669"/>
    <property type="project" value="InterPro"/>
</dbReference>
<keyword evidence="3" id="KW-1185">Reference proteome</keyword>
<name>D7C923_STRBB</name>
<dbReference type="Gene3D" id="2.60.130.10">
    <property type="entry name" value="Aromatic compound dioxygenase"/>
    <property type="match status" value="1"/>
</dbReference>
<gene>
    <name evidence="2" type="ordered locus">SBI_07421</name>
</gene>
<dbReference type="SUPFAM" id="SSF49482">
    <property type="entry name" value="Aromatic compound dioxygenase"/>
    <property type="match status" value="1"/>
</dbReference>
<dbReference type="KEGG" id="sbh:SBI_07421"/>
<accession>D7C923</accession>
<dbReference type="PANTHER" id="PTHR34315:SF1">
    <property type="entry name" value="INTRADIOL RING-CLEAVAGE DIOXYGENASES DOMAIN-CONTAINING PROTEIN-RELATED"/>
    <property type="match status" value="1"/>
</dbReference>
<dbReference type="STRING" id="749414.SBI_07421"/>
<feature type="domain" description="Intradiol ring-cleavage dioxygenases" evidence="1">
    <location>
        <begin position="75"/>
        <end position="170"/>
    </location>
</feature>
<dbReference type="PROSITE" id="PS51318">
    <property type="entry name" value="TAT"/>
    <property type="match status" value="1"/>
</dbReference>
<evidence type="ECO:0000313" key="2">
    <source>
        <dbReference type="EMBL" id="ADI10541.1"/>
    </source>
</evidence>
<reference evidence="2 3" key="1">
    <citation type="journal article" date="2010" name="J. Bacteriol.">
        <title>Genome sequence of the milbemycin-producing bacterium Streptomyces bingchenggensis.</title>
        <authorList>
            <person name="Wang X.J."/>
            <person name="Yan Y.J."/>
            <person name="Zhang B."/>
            <person name="An J."/>
            <person name="Wang J.J."/>
            <person name="Tian J."/>
            <person name="Jiang L."/>
            <person name="Chen Y.H."/>
            <person name="Huang S.X."/>
            <person name="Yin M."/>
            <person name="Zhang J."/>
            <person name="Gao A.L."/>
            <person name="Liu C.X."/>
            <person name="Zhu Z.X."/>
            <person name="Xiang W.S."/>
        </authorList>
    </citation>
    <scope>NUCLEOTIDE SEQUENCE [LARGE SCALE GENOMIC DNA]</scope>
    <source>
        <strain evidence="2 3">BCW-1</strain>
    </source>
</reference>
<evidence type="ECO:0000259" key="1">
    <source>
        <dbReference type="Pfam" id="PF00775"/>
    </source>
</evidence>
<dbReference type="Proteomes" id="UP000000377">
    <property type="component" value="Chromosome"/>
</dbReference>
<dbReference type="eggNOG" id="COG3485">
    <property type="taxonomic scope" value="Bacteria"/>
</dbReference>
<keyword evidence="2" id="KW-0560">Oxidoreductase</keyword>
<keyword evidence="2" id="KW-0223">Dioxygenase</keyword>
<dbReference type="InterPro" id="IPR006311">
    <property type="entry name" value="TAT_signal"/>
</dbReference>
<organism evidence="2 3">
    <name type="scientific">Streptomyces bingchenggensis (strain BCW-1)</name>
    <dbReference type="NCBI Taxonomy" id="749414"/>
    <lineage>
        <taxon>Bacteria</taxon>
        <taxon>Bacillati</taxon>
        <taxon>Actinomycetota</taxon>
        <taxon>Actinomycetes</taxon>
        <taxon>Kitasatosporales</taxon>
        <taxon>Streptomycetaceae</taxon>
        <taxon>Streptomyces</taxon>
    </lineage>
</organism>
<dbReference type="InterPro" id="IPR015889">
    <property type="entry name" value="Intradiol_dOase_core"/>
</dbReference>
<dbReference type="PANTHER" id="PTHR34315">
    <property type="match status" value="1"/>
</dbReference>
<proteinExistence type="predicted"/>
<dbReference type="HOGENOM" id="CLU_027719_2_1_11"/>
<sequence length="269" mass="27703">MTDHAAEPQIDRTPAPIGRRRVLIAGSAAAAAVGLGAAVATAGRAEAEAEPQAASPRVAPVAAAVCTLTKELTEGPYYLEHALVRSDVSESKPGIPLQLALTVVDNATCAPLDKALVEIWYCDALGEYSGFVGNNGHQEPDNGKFLRGGVLTGTDGIAKLTGIYPGWYRGRCIHIHLKVHTDVTLTSDGSFTGGNEIHTGQLFFSETITQAVAKLSPYSTNTVPRTTLDADGIYDGGGAASGLLTLTALGSATSAGYKGTLTVGVDPDA</sequence>
<dbReference type="AlphaFoldDB" id="D7C923"/>
<evidence type="ECO:0000313" key="3">
    <source>
        <dbReference type="Proteomes" id="UP000000377"/>
    </source>
</evidence>
<dbReference type="CDD" id="cd03457">
    <property type="entry name" value="intradiol_dioxygenase_like"/>
    <property type="match status" value="1"/>
</dbReference>
<dbReference type="RefSeq" id="WP_014179991.1">
    <property type="nucleotide sequence ID" value="NC_016582.1"/>
</dbReference>
<dbReference type="EMBL" id="CP002047">
    <property type="protein sequence ID" value="ADI10541.1"/>
    <property type="molecule type" value="Genomic_DNA"/>
</dbReference>
<dbReference type="InterPro" id="IPR000627">
    <property type="entry name" value="Intradiol_dOase_C"/>
</dbReference>
<protein>
    <submittedName>
        <fullName evidence="2">Protocatechuate dioxygenase</fullName>
    </submittedName>
</protein>
<dbReference type="GO" id="GO:0016702">
    <property type="term" value="F:oxidoreductase activity, acting on single donors with incorporation of molecular oxygen, incorporation of two atoms of oxygen"/>
    <property type="evidence" value="ECO:0007669"/>
    <property type="project" value="InterPro"/>
</dbReference>